<evidence type="ECO:0000313" key="2">
    <source>
        <dbReference type="Proteomes" id="UP001150062"/>
    </source>
</evidence>
<protein>
    <submittedName>
        <fullName evidence="1">Uncharacterized protein</fullName>
    </submittedName>
</protein>
<comment type="caution">
    <text evidence="1">The sequence shown here is derived from an EMBL/GenBank/DDBJ whole genome shotgun (WGS) entry which is preliminary data.</text>
</comment>
<reference evidence="1" key="1">
    <citation type="submission" date="2022-08" db="EMBL/GenBank/DDBJ databases">
        <title>Novel sulfate-reducing endosymbionts in the free-living metamonad Anaeramoeba.</title>
        <authorList>
            <person name="Jerlstrom-Hultqvist J."/>
            <person name="Cepicka I."/>
            <person name="Gallot-Lavallee L."/>
            <person name="Salas-Leiva D."/>
            <person name="Curtis B.A."/>
            <person name="Zahonova K."/>
            <person name="Pipaliya S."/>
            <person name="Dacks J."/>
            <person name="Roger A.J."/>
        </authorList>
    </citation>
    <scope>NUCLEOTIDE SEQUENCE</scope>
    <source>
        <strain evidence="1">Schooner1</strain>
    </source>
</reference>
<accession>A0ABQ8YND8</accession>
<proteinExistence type="predicted"/>
<organism evidence="1 2">
    <name type="scientific">Anaeramoeba flamelloides</name>
    <dbReference type="NCBI Taxonomy" id="1746091"/>
    <lineage>
        <taxon>Eukaryota</taxon>
        <taxon>Metamonada</taxon>
        <taxon>Anaeramoebidae</taxon>
        <taxon>Anaeramoeba</taxon>
    </lineage>
</organism>
<gene>
    <name evidence="1" type="ORF">M0813_19770</name>
</gene>
<name>A0ABQ8YND8_9EUKA</name>
<keyword evidence="2" id="KW-1185">Reference proteome</keyword>
<dbReference type="EMBL" id="JAOAOG010000140">
    <property type="protein sequence ID" value="KAJ6246010.1"/>
    <property type="molecule type" value="Genomic_DNA"/>
</dbReference>
<evidence type="ECO:0000313" key="1">
    <source>
        <dbReference type="EMBL" id="KAJ6246010.1"/>
    </source>
</evidence>
<dbReference type="Proteomes" id="UP001150062">
    <property type="component" value="Unassembled WGS sequence"/>
</dbReference>
<sequence>MIQIEKNQLFENNINTNSLNNNENNNSNEINIEKEIETENEKEKEKKINNEKLLLKTKGTNQTKLNFLAVSSRKCKGITLNKTQCQKLTKNKDGFCDVHRNQKESLDDQY</sequence>